<dbReference type="AlphaFoldDB" id="A0A514LIE4"/>
<evidence type="ECO:0000256" key="3">
    <source>
        <dbReference type="ARBA" id="ARBA00022729"/>
    </source>
</evidence>
<protein>
    <submittedName>
        <fullName evidence="6">Peptide-binding protein</fullName>
    </submittedName>
</protein>
<evidence type="ECO:0000256" key="2">
    <source>
        <dbReference type="ARBA" id="ARBA00022448"/>
    </source>
</evidence>
<dbReference type="Gene3D" id="3.40.190.10">
    <property type="entry name" value="Periplasmic binding protein-like II"/>
    <property type="match status" value="1"/>
</dbReference>
<keyword evidence="3" id="KW-0732">Signal</keyword>
<reference evidence="7" key="1">
    <citation type="submission" date="2019-01" db="EMBL/GenBank/DDBJ databases">
        <title>Genomic analysis of Salicibibacter sp. NKC3-5.</title>
        <authorList>
            <person name="Oh Y.J."/>
        </authorList>
    </citation>
    <scope>NUCLEOTIDE SEQUENCE [LARGE SCALE GENOMIC DNA]</scope>
    <source>
        <strain evidence="7">NKC3-5</strain>
    </source>
</reference>
<proteinExistence type="inferred from homology"/>
<name>A0A514LIE4_9BACI</name>
<dbReference type="GO" id="GO:1904680">
    <property type="term" value="F:peptide transmembrane transporter activity"/>
    <property type="evidence" value="ECO:0007669"/>
    <property type="project" value="TreeGrafter"/>
</dbReference>
<dbReference type="InterPro" id="IPR030678">
    <property type="entry name" value="Peptide/Ni-bd"/>
</dbReference>
<evidence type="ECO:0000256" key="4">
    <source>
        <dbReference type="SAM" id="MobiDB-lite"/>
    </source>
</evidence>
<feature type="region of interest" description="Disordered" evidence="4">
    <location>
        <begin position="38"/>
        <end position="69"/>
    </location>
</feature>
<sequence>MLKILLKGDLLMGKKAYWLFLAMVLTLGLLAACNGADEDADTDAGEEADADADEENGDDEEAAGEPQEGGEVIVAQSSEPETFLSPYVQGTESSEMTHLIHEPLYAVTPEIDLEPELAADEYELSDDGLEYTVPLRDDVYFHDGEQMTADDVVYTYELFIDEDYTGPRAETFQRLESVEATDDFEVVFTLSEPDAAFELALIYDVHPEHIMGDVDIGDLEEHEQSVTEEAVGTGPFEITDWDHGTSLTLEAFDDHYEKSPLLDTVMVQFVEDDNAALAAFETQEVDFAQISEQDADTGETIEHGDLTSTLGYNYEYIGWNNDNELFEDPDVRRALTMSIDRESIVEAVLMGHGEVAHFPHSPLSDVYTDEIEEIPYDPEGALELFAEAGWEMNEDDRLENEDGELFEFEMVTNNESGRRVDAIVVIQQMLDDVGITMEPQLLEWGAYMDTVQPPDNDDFDAMLGAWALGVDPTPEYIFHSEEAEQGLNYINYESDEFDETVEPNRDVVDPEDRIEILQDAHTIITEDQPYSTLYYYDRVDLYNDRLEGYETHPDEKFYNLHEWWIDE</sequence>
<evidence type="ECO:0000313" key="6">
    <source>
        <dbReference type="EMBL" id="QDI91624.1"/>
    </source>
</evidence>
<evidence type="ECO:0000259" key="5">
    <source>
        <dbReference type="Pfam" id="PF00496"/>
    </source>
</evidence>
<gene>
    <name evidence="6" type="ORF">EPH95_10965</name>
</gene>
<feature type="domain" description="Solute-binding protein family 5" evidence="5">
    <location>
        <begin position="113"/>
        <end position="477"/>
    </location>
</feature>
<dbReference type="SUPFAM" id="SSF53850">
    <property type="entry name" value="Periplasmic binding protein-like II"/>
    <property type="match status" value="1"/>
</dbReference>
<dbReference type="GO" id="GO:0015833">
    <property type="term" value="P:peptide transport"/>
    <property type="evidence" value="ECO:0007669"/>
    <property type="project" value="TreeGrafter"/>
</dbReference>
<dbReference type="InterPro" id="IPR039424">
    <property type="entry name" value="SBP_5"/>
</dbReference>
<dbReference type="InterPro" id="IPR000914">
    <property type="entry name" value="SBP_5_dom"/>
</dbReference>
<dbReference type="EMBL" id="CP035485">
    <property type="protein sequence ID" value="QDI91624.1"/>
    <property type="molecule type" value="Genomic_DNA"/>
</dbReference>
<dbReference type="Gene3D" id="3.90.76.10">
    <property type="entry name" value="Dipeptide-binding Protein, Domain 1"/>
    <property type="match status" value="1"/>
</dbReference>
<dbReference type="GO" id="GO:0042597">
    <property type="term" value="C:periplasmic space"/>
    <property type="evidence" value="ECO:0007669"/>
    <property type="project" value="UniProtKB-ARBA"/>
</dbReference>
<dbReference type="PROSITE" id="PS51257">
    <property type="entry name" value="PROKAR_LIPOPROTEIN"/>
    <property type="match status" value="1"/>
</dbReference>
<evidence type="ECO:0000313" key="7">
    <source>
        <dbReference type="Proteomes" id="UP000319756"/>
    </source>
</evidence>
<dbReference type="PANTHER" id="PTHR30290:SF9">
    <property type="entry name" value="OLIGOPEPTIDE-BINDING PROTEIN APPA"/>
    <property type="match status" value="1"/>
</dbReference>
<dbReference type="GO" id="GO:0043190">
    <property type="term" value="C:ATP-binding cassette (ABC) transporter complex"/>
    <property type="evidence" value="ECO:0007669"/>
    <property type="project" value="InterPro"/>
</dbReference>
<keyword evidence="7" id="KW-1185">Reference proteome</keyword>
<dbReference type="PIRSF" id="PIRSF002741">
    <property type="entry name" value="MppA"/>
    <property type="match status" value="1"/>
</dbReference>
<comment type="similarity">
    <text evidence="1">Belongs to the bacterial solute-binding protein 5 family.</text>
</comment>
<dbReference type="Pfam" id="PF00496">
    <property type="entry name" value="SBP_bac_5"/>
    <property type="match status" value="1"/>
</dbReference>
<feature type="compositionally biased region" description="Acidic residues" evidence="4">
    <location>
        <begin position="38"/>
        <end position="63"/>
    </location>
</feature>
<dbReference type="Gene3D" id="3.10.105.10">
    <property type="entry name" value="Dipeptide-binding Protein, Domain 3"/>
    <property type="match status" value="1"/>
</dbReference>
<dbReference type="Proteomes" id="UP000319756">
    <property type="component" value="Chromosome"/>
</dbReference>
<accession>A0A514LIE4</accession>
<dbReference type="PANTHER" id="PTHR30290">
    <property type="entry name" value="PERIPLASMIC BINDING COMPONENT OF ABC TRANSPORTER"/>
    <property type="match status" value="1"/>
</dbReference>
<keyword evidence="2" id="KW-0813">Transport</keyword>
<evidence type="ECO:0000256" key="1">
    <source>
        <dbReference type="ARBA" id="ARBA00005695"/>
    </source>
</evidence>
<organism evidence="6 7">
    <name type="scientific">Salicibibacter halophilus</name>
    <dbReference type="NCBI Taxonomy" id="2502791"/>
    <lineage>
        <taxon>Bacteria</taxon>
        <taxon>Bacillati</taxon>
        <taxon>Bacillota</taxon>
        <taxon>Bacilli</taxon>
        <taxon>Bacillales</taxon>
        <taxon>Bacillaceae</taxon>
        <taxon>Salicibibacter</taxon>
    </lineage>
</organism>
<dbReference type="KEGG" id="sale:EPH95_10965"/>